<feature type="compositionally biased region" description="Low complexity" evidence="1">
    <location>
        <begin position="32"/>
        <end position="60"/>
    </location>
</feature>
<keyword evidence="2" id="KW-0732">Signal</keyword>
<organism evidence="3 4">
    <name type="scientific">Nocardioides deserti</name>
    <dbReference type="NCBI Taxonomy" id="1588644"/>
    <lineage>
        <taxon>Bacteria</taxon>
        <taxon>Bacillati</taxon>
        <taxon>Actinomycetota</taxon>
        <taxon>Actinomycetes</taxon>
        <taxon>Propionibacteriales</taxon>
        <taxon>Nocardioidaceae</taxon>
        <taxon>Nocardioides</taxon>
    </lineage>
</organism>
<feature type="region of interest" description="Disordered" evidence="1">
    <location>
        <begin position="25"/>
        <end position="60"/>
    </location>
</feature>
<dbReference type="EMBL" id="JACMYC010000004">
    <property type="protein sequence ID" value="MBC2960631.1"/>
    <property type="molecule type" value="Genomic_DNA"/>
</dbReference>
<keyword evidence="4" id="KW-1185">Reference proteome</keyword>
<feature type="signal peptide" evidence="2">
    <location>
        <begin position="1"/>
        <end position="26"/>
    </location>
</feature>
<feature type="chain" id="PRO_5046661982" evidence="2">
    <location>
        <begin position="27"/>
        <end position="209"/>
    </location>
</feature>
<proteinExistence type="predicted"/>
<evidence type="ECO:0000256" key="2">
    <source>
        <dbReference type="SAM" id="SignalP"/>
    </source>
</evidence>
<reference evidence="3 4" key="1">
    <citation type="submission" date="2020-08" db="EMBL/GenBank/DDBJ databases">
        <title>novel species in genus Nocardioides.</title>
        <authorList>
            <person name="Zhang G."/>
        </authorList>
    </citation>
    <scope>NUCLEOTIDE SEQUENCE [LARGE SCALE GENOMIC DNA]</scope>
    <source>
        <strain evidence="3 4">SC8A-24</strain>
    </source>
</reference>
<name>A0ABR6U883_9ACTN</name>
<dbReference type="RefSeq" id="WP_186345852.1">
    <property type="nucleotide sequence ID" value="NZ_BMMR01000001.1"/>
</dbReference>
<evidence type="ECO:0000256" key="1">
    <source>
        <dbReference type="SAM" id="MobiDB-lite"/>
    </source>
</evidence>
<dbReference type="PROSITE" id="PS51257">
    <property type="entry name" value="PROKAR_LIPOPROTEIN"/>
    <property type="match status" value="1"/>
</dbReference>
<protein>
    <submittedName>
        <fullName evidence="3">Uncharacterized protein</fullName>
    </submittedName>
</protein>
<evidence type="ECO:0000313" key="4">
    <source>
        <dbReference type="Proteomes" id="UP000604001"/>
    </source>
</evidence>
<dbReference type="Proteomes" id="UP000604001">
    <property type="component" value="Unassembled WGS sequence"/>
</dbReference>
<comment type="caution">
    <text evidence="3">The sequence shown here is derived from an EMBL/GenBank/DDBJ whole genome shotgun (WGS) entry which is preliminary data.</text>
</comment>
<accession>A0ABR6U883</accession>
<gene>
    <name evidence="3" type="ORF">H7344_10035</name>
</gene>
<evidence type="ECO:0000313" key="3">
    <source>
        <dbReference type="EMBL" id="MBC2960631.1"/>
    </source>
</evidence>
<sequence>MTTRRAPRHLLPAALLVALLATGCGSDDGESSADPSTPAASTADTASTSPSASASASTSASTSAAPAAGAATGPVVESEVVTVNLPDEWELDEVNSDDTIVIGYDPATGADMSFTFFEAASGTDLDGYEQAALKTWGYETGPKVRPRVDVNGVEMFHHTGSKGAGRSVASFGTPYDGVAVEIEFYLPSTIPGPEQRELIDSVLASVVWK</sequence>